<evidence type="ECO:0000256" key="1">
    <source>
        <dbReference type="SAM" id="SignalP"/>
    </source>
</evidence>
<accession>A0ABY4E5Q0</accession>
<proteinExistence type="predicted"/>
<protein>
    <submittedName>
        <fullName evidence="2">Spore cortex protein</fullName>
    </submittedName>
</protein>
<name>A0ABY4E5Q0_9NEIS</name>
<feature type="chain" id="PRO_5046918587" evidence="1">
    <location>
        <begin position="25"/>
        <end position="85"/>
    </location>
</feature>
<keyword evidence="3" id="KW-1185">Reference proteome</keyword>
<dbReference type="RefSeq" id="WP_082625486.1">
    <property type="nucleotide sequence ID" value="NZ_CABKVG010000005.1"/>
</dbReference>
<dbReference type="Proteomes" id="UP000832011">
    <property type="component" value="Chromosome"/>
</dbReference>
<organism evidence="2 3">
    <name type="scientific">Vitreoscilla massiliensis</name>
    <dbReference type="NCBI Taxonomy" id="1689272"/>
    <lineage>
        <taxon>Bacteria</taxon>
        <taxon>Pseudomonadati</taxon>
        <taxon>Pseudomonadota</taxon>
        <taxon>Betaproteobacteria</taxon>
        <taxon>Neisseriales</taxon>
        <taxon>Neisseriaceae</taxon>
        <taxon>Vitreoscilla</taxon>
    </lineage>
</organism>
<sequence length="85" mass="9899">MTIMNLLKPLCVCVMSGLILTACSWNTYTKEDGTTGLRPTNKFGQSVYYEDGTYARDQRYNEYRPIRRVLSEEPASPNDERVRWQ</sequence>
<reference evidence="2 3" key="1">
    <citation type="journal article" date="2022" name="Res Sq">
        <title>Evolution of multicellular longitudinally dividing oral cavity symbionts (Neisseriaceae).</title>
        <authorList>
            <person name="Nyongesa S."/>
            <person name="Weber P."/>
            <person name="Bernet E."/>
            <person name="Pullido F."/>
            <person name="Nieckarz M."/>
            <person name="Delaby M."/>
            <person name="Nieves C."/>
            <person name="Viehboeck T."/>
            <person name="Krause N."/>
            <person name="Rivera-Millot A."/>
            <person name="Nakamura A."/>
            <person name="Vischer N."/>
            <person name="VanNieuwenhze M."/>
            <person name="Brun Y."/>
            <person name="Cava F."/>
            <person name="Bulgheresi S."/>
            <person name="Veyrier F."/>
        </authorList>
    </citation>
    <scope>NUCLEOTIDE SEQUENCE [LARGE SCALE GENOMIC DNA]</scope>
    <source>
        <strain evidence="2 3">SN4</strain>
    </source>
</reference>
<feature type="signal peptide" evidence="1">
    <location>
        <begin position="1"/>
        <end position="24"/>
    </location>
</feature>
<evidence type="ECO:0000313" key="2">
    <source>
        <dbReference type="EMBL" id="UOO90681.1"/>
    </source>
</evidence>
<keyword evidence="1" id="KW-0732">Signal</keyword>
<gene>
    <name evidence="2" type="ORF">LVJ82_06865</name>
</gene>
<evidence type="ECO:0000313" key="3">
    <source>
        <dbReference type="Proteomes" id="UP000832011"/>
    </source>
</evidence>
<dbReference type="EMBL" id="CP091511">
    <property type="protein sequence ID" value="UOO90681.1"/>
    <property type="molecule type" value="Genomic_DNA"/>
</dbReference>